<evidence type="ECO:0000256" key="4">
    <source>
        <dbReference type="ARBA" id="ARBA00022741"/>
    </source>
</evidence>
<dbReference type="InterPro" id="IPR017871">
    <property type="entry name" value="ABC_transporter-like_CS"/>
</dbReference>
<keyword evidence="8" id="KW-0046">Antibiotic resistance</keyword>
<dbReference type="PANTHER" id="PTHR42711">
    <property type="entry name" value="ABC TRANSPORTER ATP-BINDING PROTEIN"/>
    <property type="match status" value="1"/>
</dbReference>
<dbReference type="Gene3D" id="3.40.50.300">
    <property type="entry name" value="P-loop containing nucleotide triphosphate hydrolases"/>
    <property type="match status" value="1"/>
</dbReference>
<organism evidence="11 12">
    <name type="scientific">Nonomuraea aridisoli</name>
    <dbReference type="NCBI Taxonomy" id="2070368"/>
    <lineage>
        <taxon>Bacteria</taxon>
        <taxon>Bacillati</taxon>
        <taxon>Actinomycetota</taxon>
        <taxon>Actinomycetes</taxon>
        <taxon>Streptosporangiales</taxon>
        <taxon>Streptosporangiaceae</taxon>
        <taxon>Nonomuraea</taxon>
    </lineage>
</organism>
<protein>
    <submittedName>
        <fullName evidence="11">Daunorubicin/doxorubicin resistance ABC transporter ATP-binding protein DrrA</fullName>
    </submittedName>
</protein>
<keyword evidence="4" id="KW-0547">Nucleotide-binding</keyword>
<keyword evidence="7" id="KW-0472">Membrane</keyword>
<comment type="caution">
    <text evidence="11">The sequence shown here is derived from an EMBL/GenBank/DDBJ whole genome shotgun (WGS) entry which is preliminary data.</text>
</comment>
<evidence type="ECO:0000313" key="12">
    <source>
        <dbReference type="Proteomes" id="UP000249304"/>
    </source>
</evidence>
<dbReference type="AlphaFoldDB" id="A0A2W2CZS6"/>
<reference evidence="11 12" key="1">
    <citation type="submission" date="2018-01" db="EMBL/GenBank/DDBJ databases">
        <title>Draft genome sequence of Nonomuraea sp. KC333.</title>
        <authorList>
            <person name="Sahin N."/>
            <person name="Saygin H."/>
            <person name="Ay H."/>
        </authorList>
    </citation>
    <scope>NUCLEOTIDE SEQUENCE [LARGE SCALE GENOMIC DNA]</scope>
    <source>
        <strain evidence="11 12">KC333</strain>
    </source>
</reference>
<evidence type="ECO:0000256" key="3">
    <source>
        <dbReference type="ARBA" id="ARBA00022475"/>
    </source>
</evidence>
<dbReference type="PANTHER" id="PTHR42711:SF19">
    <property type="entry name" value="DOXORUBICIN RESISTANCE ATP-BINDING PROTEIN DRRA"/>
    <property type="match status" value="1"/>
</dbReference>
<dbReference type="SMART" id="SM00382">
    <property type="entry name" value="AAA"/>
    <property type="match status" value="1"/>
</dbReference>
<dbReference type="GO" id="GO:0005524">
    <property type="term" value="F:ATP binding"/>
    <property type="evidence" value="ECO:0007669"/>
    <property type="project" value="UniProtKB-KW"/>
</dbReference>
<dbReference type="GO" id="GO:1900753">
    <property type="term" value="P:doxorubicin transport"/>
    <property type="evidence" value="ECO:0007669"/>
    <property type="project" value="InterPro"/>
</dbReference>
<keyword evidence="2" id="KW-0813">Transport</keyword>
<dbReference type="SUPFAM" id="SSF52540">
    <property type="entry name" value="P-loop containing nucleoside triphosphate hydrolases"/>
    <property type="match status" value="1"/>
</dbReference>
<keyword evidence="6" id="KW-1278">Translocase</keyword>
<evidence type="ECO:0000256" key="5">
    <source>
        <dbReference type="ARBA" id="ARBA00022840"/>
    </source>
</evidence>
<evidence type="ECO:0000259" key="10">
    <source>
        <dbReference type="PROSITE" id="PS50893"/>
    </source>
</evidence>
<name>A0A2W2CZS6_9ACTN</name>
<evidence type="ECO:0000256" key="8">
    <source>
        <dbReference type="ARBA" id="ARBA00023251"/>
    </source>
</evidence>
<dbReference type="PROSITE" id="PS50893">
    <property type="entry name" value="ABC_TRANSPORTER_2"/>
    <property type="match status" value="1"/>
</dbReference>
<evidence type="ECO:0000313" key="11">
    <source>
        <dbReference type="EMBL" id="PZG03431.1"/>
    </source>
</evidence>
<accession>A0A2W2CZS6</accession>
<dbReference type="NCBIfam" id="TIGR01188">
    <property type="entry name" value="drrA"/>
    <property type="match status" value="1"/>
</dbReference>
<comment type="subcellular location">
    <subcellularLocation>
        <location evidence="1">Cell membrane</location>
        <topology evidence="1">Peripheral membrane protein</topology>
        <orientation evidence="1">Cytoplasmic side</orientation>
    </subcellularLocation>
</comment>
<evidence type="ECO:0000256" key="7">
    <source>
        <dbReference type="ARBA" id="ARBA00023136"/>
    </source>
</evidence>
<dbReference type="OrthoDB" id="9804819at2"/>
<keyword evidence="5 11" id="KW-0067">ATP-binding</keyword>
<dbReference type="InterPro" id="IPR005894">
    <property type="entry name" value="DrrA"/>
</dbReference>
<keyword evidence="12" id="KW-1185">Reference proteome</keyword>
<dbReference type="PROSITE" id="PS00211">
    <property type="entry name" value="ABC_TRANSPORTER_1"/>
    <property type="match status" value="1"/>
</dbReference>
<dbReference type="EMBL" id="POUD01000428">
    <property type="protein sequence ID" value="PZG03431.1"/>
    <property type="molecule type" value="Genomic_DNA"/>
</dbReference>
<dbReference type="FunFam" id="3.40.50.300:FF:000589">
    <property type="entry name" value="ABC transporter, ATP-binding subunit"/>
    <property type="match status" value="1"/>
</dbReference>
<dbReference type="GO" id="GO:0043215">
    <property type="term" value="P:daunorubicin transport"/>
    <property type="evidence" value="ECO:0007669"/>
    <property type="project" value="InterPro"/>
</dbReference>
<dbReference type="InterPro" id="IPR003439">
    <property type="entry name" value="ABC_transporter-like_ATP-bd"/>
</dbReference>
<evidence type="ECO:0000256" key="6">
    <source>
        <dbReference type="ARBA" id="ARBA00022967"/>
    </source>
</evidence>
<proteinExistence type="inferred from homology"/>
<sequence>MPDLAIQTSGLVKVFGETRAVDGLDLAVPAGAVYGVLGPNGAGKTTAVRMLATLLRPDGGEATVFGHDVVREADAVRSRVSLTGQYASLDEDLTGTENLILLARLLGHRKPAARERAAELLDAFGLTDAGRRQVKTYSGGMRRRLDIAASILNTPDLLFLDEPTTGLDPRSRNQVWDIVRVVVAHGTTVLLTTQYLEEADRLAARIAVIDRGKVIAEGTPGQLKSSVGAGAVHVRLRDPGARPAAERLLAEALDASVYLEADPVALTARLTGGSTGEGRDSAAAEQAARALGRLAEAGIVVDDFSLGQPSLDEVFLALTDHRATEEAAA</sequence>
<evidence type="ECO:0000256" key="9">
    <source>
        <dbReference type="ARBA" id="ARBA00049985"/>
    </source>
</evidence>
<dbReference type="GO" id="GO:0005886">
    <property type="term" value="C:plasma membrane"/>
    <property type="evidence" value="ECO:0007669"/>
    <property type="project" value="UniProtKB-SubCell"/>
</dbReference>
<dbReference type="GO" id="GO:0016887">
    <property type="term" value="F:ATP hydrolysis activity"/>
    <property type="evidence" value="ECO:0007669"/>
    <property type="project" value="InterPro"/>
</dbReference>
<keyword evidence="3" id="KW-1003">Cell membrane</keyword>
<dbReference type="InterPro" id="IPR050763">
    <property type="entry name" value="ABC_transporter_ATP-binding"/>
</dbReference>
<dbReference type="Pfam" id="PF00005">
    <property type="entry name" value="ABC_tran"/>
    <property type="match status" value="1"/>
</dbReference>
<evidence type="ECO:0000256" key="2">
    <source>
        <dbReference type="ARBA" id="ARBA00022448"/>
    </source>
</evidence>
<gene>
    <name evidence="11" type="ORF">C1J01_45955</name>
</gene>
<feature type="domain" description="ABC transporter" evidence="10">
    <location>
        <begin position="6"/>
        <end position="236"/>
    </location>
</feature>
<dbReference type="Proteomes" id="UP000249304">
    <property type="component" value="Unassembled WGS sequence"/>
</dbReference>
<dbReference type="InterPro" id="IPR003593">
    <property type="entry name" value="AAA+_ATPase"/>
</dbReference>
<evidence type="ECO:0000256" key="1">
    <source>
        <dbReference type="ARBA" id="ARBA00004413"/>
    </source>
</evidence>
<dbReference type="InterPro" id="IPR027417">
    <property type="entry name" value="P-loop_NTPase"/>
</dbReference>
<dbReference type="GO" id="GO:0046677">
    <property type="term" value="P:response to antibiotic"/>
    <property type="evidence" value="ECO:0007669"/>
    <property type="project" value="UniProtKB-KW"/>
</dbReference>
<comment type="similarity">
    <text evidence="9">Belongs to the ABC transporter superfamily. Drug exporter-1 (DrugE1) (TC 3.A.1.105) family.</text>
</comment>
<dbReference type="RefSeq" id="WP_111185314.1">
    <property type="nucleotide sequence ID" value="NZ_POUD01000428.1"/>
</dbReference>